<gene>
    <name evidence="3" type="ORF">ACA1_321560</name>
</gene>
<feature type="region of interest" description="Disordered" evidence="1">
    <location>
        <begin position="380"/>
        <end position="439"/>
    </location>
</feature>
<keyword evidence="2" id="KW-0812">Transmembrane</keyword>
<evidence type="ECO:0000313" key="3">
    <source>
        <dbReference type="EMBL" id="ELR18355.1"/>
    </source>
</evidence>
<dbReference type="EMBL" id="KB007957">
    <property type="protein sequence ID" value="ELR18355.1"/>
    <property type="molecule type" value="Genomic_DNA"/>
</dbReference>
<dbReference type="AlphaFoldDB" id="L8GZC1"/>
<organism evidence="3 4">
    <name type="scientific">Acanthamoeba castellanii (strain ATCC 30010 / Neff)</name>
    <dbReference type="NCBI Taxonomy" id="1257118"/>
    <lineage>
        <taxon>Eukaryota</taxon>
        <taxon>Amoebozoa</taxon>
        <taxon>Discosea</taxon>
        <taxon>Longamoebia</taxon>
        <taxon>Centramoebida</taxon>
        <taxon>Acanthamoebidae</taxon>
        <taxon>Acanthamoeba</taxon>
    </lineage>
</organism>
<feature type="region of interest" description="Disordered" evidence="1">
    <location>
        <begin position="1"/>
        <end position="60"/>
    </location>
</feature>
<sequence length="439" mass="49558">MKKIDAPSPPSARQDMADSISPHREQLEQRGADPSNPYPWLKKTIRPKWADTDKPSPQISKTRRVRSSLFHSFPILSYLKVLILCIPPCYWPCGWPRHRNRKRRLRGGVDYLDYEESTHEKKGNKTAAKRFIIDNDRRGFAEMQYMPEARNGVIRLIYLTTINALDCGKLPYTRSQQDVFEISSKADWWTMLCLNLAMVFVPLLGLCSMFSALVFIQSLNSDSVVLLPAGLSALCAFISGILGVVSTGTNPHFASVAANEKQNVLAELETDFATLAIDLLEMYDSQDRATRDFARRIARGLKIGVVQGLLAKQTEWSITEPLREAKRFILHKNVCFHSTIIRTYLTKDHRHEMKRRKALSKAENYFKKLNIPIPDDDCMSSEYGTLDMPTDTDTATELDDIDDQSVETGAGSNLSSMEQSNPSTQLGQRSLGNQPLPSP</sequence>
<proteinExistence type="predicted"/>
<evidence type="ECO:0000313" key="4">
    <source>
        <dbReference type="Proteomes" id="UP000011083"/>
    </source>
</evidence>
<feature type="transmembrane region" description="Helical" evidence="2">
    <location>
        <begin position="225"/>
        <end position="245"/>
    </location>
</feature>
<keyword evidence="4" id="KW-1185">Reference proteome</keyword>
<reference evidence="3 4" key="1">
    <citation type="journal article" date="2013" name="Genome Biol.">
        <title>Genome of Acanthamoeba castellanii highlights extensive lateral gene transfer and early evolution of tyrosine kinase signaling.</title>
        <authorList>
            <person name="Clarke M."/>
            <person name="Lohan A.J."/>
            <person name="Liu B."/>
            <person name="Lagkouvardos I."/>
            <person name="Roy S."/>
            <person name="Zafar N."/>
            <person name="Bertelli C."/>
            <person name="Schilde C."/>
            <person name="Kianianmomeni A."/>
            <person name="Burglin T.R."/>
            <person name="Frech C."/>
            <person name="Turcotte B."/>
            <person name="Kopec K.O."/>
            <person name="Synnott J.M."/>
            <person name="Choo C."/>
            <person name="Paponov I."/>
            <person name="Finkler A."/>
            <person name="Soon Heng Tan C."/>
            <person name="Hutchins A.P."/>
            <person name="Weinmeier T."/>
            <person name="Rattei T."/>
            <person name="Chu J.S."/>
            <person name="Gimenez G."/>
            <person name="Irimia M."/>
            <person name="Rigden D.J."/>
            <person name="Fitzpatrick D.A."/>
            <person name="Lorenzo-Morales J."/>
            <person name="Bateman A."/>
            <person name="Chiu C.H."/>
            <person name="Tang P."/>
            <person name="Hegemann P."/>
            <person name="Fromm H."/>
            <person name="Raoult D."/>
            <person name="Greub G."/>
            <person name="Miranda-Saavedra D."/>
            <person name="Chen N."/>
            <person name="Nash P."/>
            <person name="Ginger M.L."/>
            <person name="Horn M."/>
            <person name="Schaap P."/>
            <person name="Caler L."/>
            <person name="Loftus B."/>
        </authorList>
    </citation>
    <scope>NUCLEOTIDE SEQUENCE [LARGE SCALE GENOMIC DNA]</scope>
    <source>
        <strain evidence="3 4">Neff</strain>
    </source>
</reference>
<dbReference type="GeneID" id="14919137"/>
<accession>L8GZC1</accession>
<feature type="transmembrane region" description="Helical" evidence="2">
    <location>
        <begin position="192"/>
        <end position="219"/>
    </location>
</feature>
<protein>
    <submittedName>
        <fullName evidence="3">Uncharacterized protein</fullName>
    </submittedName>
</protein>
<evidence type="ECO:0000256" key="1">
    <source>
        <dbReference type="SAM" id="MobiDB-lite"/>
    </source>
</evidence>
<dbReference type="KEGG" id="acan:ACA1_321560"/>
<feature type="transmembrane region" description="Helical" evidence="2">
    <location>
        <begin position="75"/>
        <end position="95"/>
    </location>
</feature>
<dbReference type="VEuPathDB" id="AmoebaDB:ACA1_321560"/>
<feature type="compositionally biased region" description="Basic and acidic residues" evidence="1">
    <location>
        <begin position="21"/>
        <end position="31"/>
    </location>
</feature>
<dbReference type="RefSeq" id="XP_004340379.1">
    <property type="nucleotide sequence ID" value="XM_004340331.1"/>
</dbReference>
<feature type="compositionally biased region" description="Acidic residues" evidence="1">
    <location>
        <begin position="394"/>
        <end position="405"/>
    </location>
</feature>
<name>L8GZC1_ACACF</name>
<keyword evidence="2" id="KW-0472">Membrane</keyword>
<evidence type="ECO:0000256" key="2">
    <source>
        <dbReference type="SAM" id="Phobius"/>
    </source>
</evidence>
<feature type="compositionally biased region" description="Polar residues" evidence="1">
    <location>
        <begin position="406"/>
        <end position="439"/>
    </location>
</feature>
<dbReference type="Proteomes" id="UP000011083">
    <property type="component" value="Unassembled WGS sequence"/>
</dbReference>
<keyword evidence="2" id="KW-1133">Transmembrane helix</keyword>